<comment type="subcellular location">
    <subcellularLocation>
        <location evidence="1">Nucleus</location>
        <location evidence="1">Nuclear pore complex</location>
    </subcellularLocation>
</comment>
<dbReference type="GO" id="GO:0003723">
    <property type="term" value="F:RNA binding"/>
    <property type="evidence" value="ECO:0007669"/>
    <property type="project" value="TreeGrafter"/>
</dbReference>
<feature type="compositionally biased region" description="Low complexity" evidence="9">
    <location>
        <begin position="315"/>
        <end position="353"/>
    </location>
</feature>
<dbReference type="GO" id="GO:0017056">
    <property type="term" value="F:structural constituent of nuclear pore"/>
    <property type="evidence" value="ECO:0007669"/>
    <property type="project" value="InterPro"/>
</dbReference>
<comment type="caution">
    <text evidence="11">The sequence shown here is derived from an EMBL/GenBank/DDBJ whole genome shotgun (WGS) entry which is preliminary data.</text>
</comment>
<dbReference type="PROSITE" id="PS51434">
    <property type="entry name" value="NUP_C"/>
    <property type="match status" value="1"/>
</dbReference>
<evidence type="ECO:0000256" key="2">
    <source>
        <dbReference type="ARBA" id="ARBA00008926"/>
    </source>
</evidence>
<dbReference type="Proteomes" id="UP000530660">
    <property type="component" value="Unassembled WGS sequence"/>
</dbReference>
<feature type="compositionally biased region" description="Polar residues" evidence="9">
    <location>
        <begin position="8"/>
        <end position="58"/>
    </location>
</feature>
<dbReference type="GO" id="GO:0008139">
    <property type="term" value="F:nuclear localization sequence binding"/>
    <property type="evidence" value="ECO:0007669"/>
    <property type="project" value="TreeGrafter"/>
</dbReference>
<dbReference type="SUPFAM" id="SSF82215">
    <property type="entry name" value="C-terminal autoproteolytic domain of nucleoporin nup98"/>
    <property type="match status" value="1"/>
</dbReference>
<dbReference type="Pfam" id="PF04096">
    <property type="entry name" value="Nucleoporin2"/>
    <property type="match status" value="1"/>
</dbReference>
<feature type="compositionally biased region" description="Gly residues" evidence="9">
    <location>
        <begin position="305"/>
        <end position="314"/>
    </location>
</feature>
<dbReference type="GO" id="GO:0044614">
    <property type="term" value="C:nuclear pore cytoplasmic filaments"/>
    <property type="evidence" value="ECO:0007669"/>
    <property type="project" value="TreeGrafter"/>
</dbReference>
<dbReference type="InterPro" id="IPR007230">
    <property type="entry name" value="Nup98_auto-Pept-S59_dom"/>
</dbReference>
<sequence>MSGAFGSTAANQVTQQPLFGTQGQPTVQTSGNLSGGWPTTQPNRPAAGATTTPFGSSTNAGGVFGATPFGANSMSGGLRGITRPGEGAPSALSAGAGVAAGAWPGSTASGQPLALTAAPSQGTGQVTFRPIPSTETTAHGTKQVLFDSIAFLSGFESKSFEELRFEDYQQGNRGQAGSTASALPAASNTNTLFGGAGSASTGAAGLFGAKSTVGLTTTGGAFGSSSSTGANTAFNAPASSGTGFGLQSNTPATGSGLFGSAPTGGIFGNTGSANAGTSFGNSGTNATRPGGLFGGAASSTPFGATPGGGAGSGSQGFSSNMFGSGSNTRSSPFSSSAATTAATNPFGVFSQQSGSGGAQTMPSAQPGPSSSFASANTLSAGSSSGLGLFGSRPAPTANMFGASGGAAQPTGSLNSSTSSFGAAGGSGSANTFFGGATAQPSGGFGSGAPTLTSGFGNNTGNQVPGVSGTVPNFSFGGLGSAQTNLVGGQQSTAGGGSASASAGILSQSNTTNATATPAFQFGSNDTTRSSGAGLFGAQNQNTAQATSGLFRFGPAHTGPSATGQQTSDGQNFPTSISNAASSAWRPYPNATTNACAYQNAQGPNAGSVPGMGFGGTPAYGTTPNAVQSLNGADFRNQNASSATSPYGPLPVLSNQPVLNPTPSGRWNNEPQTPGERSLGVAPALSSTPLASIPNAPVTSYRVRPRSQVRAFSYGASVGGTPLDALFERHYDGSRGISGQLSADTWSSMLTPGFLRRSETRRRERGVKQLVLDTAALRRDEPTLTLADITTQEALVSTSPARFEGREAPNGKENLLDVATPTFGAEMSPIVPNRNEHAGRDRMQASARETASPLPVPRAHVEYHAQTRASSTSTPDHTEKGLAPWAPRLSKPGYYTKPPLDELQSMSEQSLSQVPHFVIGRRNIAEIRFLEPVDLRYANLNSIVVIEPRTVTLYPAEEPTPTEDKARDQGQHSLSQVKDPDRLPPPGQGLNRPALLRFEQVFRMDKRTGKPTTDPEAIERFVQRLREYAEQQGARFVSYDADTGTWELIVDQFG</sequence>
<feature type="region of interest" description="Disordered" evidence="9">
    <location>
        <begin position="549"/>
        <end position="584"/>
    </location>
</feature>
<dbReference type="GO" id="GO:0000973">
    <property type="term" value="P:post-transcriptional tethering of RNA polymerase II gene DNA at nuclear periphery"/>
    <property type="evidence" value="ECO:0007669"/>
    <property type="project" value="TreeGrafter"/>
</dbReference>
<feature type="compositionally biased region" description="Polar residues" evidence="9">
    <location>
        <begin position="360"/>
        <end position="372"/>
    </location>
</feature>
<dbReference type="Gene3D" id="1.10.10.2360">
    <property type="match status" value="1"/>
</dbReference>
<keyword evidence="8" id="KW-0539">Nucleus</keyword>
<proteinExistence type="inferred from homology"/>
<dbReference type="Gene3D" id="3.30.1610.10">
    <property type="entry name" value="Peptidase S59, nucleoporin"/>
    <property type="match status" value="1"/>
</dbReference>
<evidence type="ECO:0000256" key="1">
    <source>
        <dbReference type="ARBA" id="ARBA00004567"/>
    </source>
</evidence>
<dbReference type="OrthoDB" id="3797628at2759"/>
<evidence type="ECO:0000256" key="9">
    <source>
        <dbReference type="SAM" id="MobiDB-lite"/>
    </source>
</evidence>
<feature type="compositionally biased region" description="Polar residues" evidence="9">
    <location>
        <begin position="559"/>
        <end position="581"/>
    </location>
</feature>
<evidence type="ECO:0000259" key="10">
    <source>
        <dbReference type="PROSITE" id="PS51434"/>
    </source>
</evidence>
<feature type="region of interest" description="Disordered" evidence="9">
    <location>
        <begin position="866"/>
        <end position="889"/>
    </location>
</feature>
<feature type="region of interest" description="Disordered" evidence="9">
    <location>
        <begin position="635"/>
        <end position="681"/>
    </location>
</feature>
<accession>A0A7J7IC24</accession>
<evidence type="ECO:0000256" key="5">
    <source>
        <dbReference type="ARBA" id="ARBA00022927"/>
    </source>
</evidence>
<evidence type="ECO:0000313" key="11">
    <source>
        <dbReference type="EMBL" id="KAF6000568.1"/>
    </source>
</evidence>
<dbReference type="InterPro" id="IPR037665">
    <property type="entry name" value="Nucleoporin_S59-like"/>
</dbReference>
<reference evidence="11 12" key="1">
    <citation type="journal article" date="2020" name="J. Phycol.">
        <title>Comparative genome analysis reveals Cyanidiococcus gen. nov., a new extremophilic red algal genus sister to Cyanidioschyzon (Cyanidioschyzonaceae, Rhodophyta).</title>
        <authorList>
            <person name="Liu S.-L."/>
            <person name="Chiang Y.-R."/>
            <person name="Yoon H.S."/>
            <person name="Fu H.-Y."/>
        </authorList>
    </citation>
    <scope>NUCLEOTIDE SEQUENCE [LARGE SCALE GENOMIC DNA]</scope>
    <source>
        <strain evidence="11 12">THAL066</strain>
    </source>
</reference>
<dbReference type="PANTHER" id="PTHR23198:SF6">
    <property type="entry name" value="NUCLEAR PORE COMPLEX PROTEIN NUP98-NUP96"/>
    <property type="match status" value="1"/>
</dbReference>
<dbReference type="GO" id="GO:0051028">
    <property type="term" value="P:mRNA transport"/>
    <property type="evidence" value="ECO:0007669"/>
    <property type="project" value="UniProtKB-KW"/>
</dbReference>
<feature type="region of interest" description="Disordered" evidence="9">
    <location>
        <begin position="1"/>
        <end position="58"/>
    </location>
</feature>
<keyword evidence="7" id="KW-0906">Nuclear pore complex</keyword>
<evidence type="ECO:0000313" key="12">
    <source>
        <dbReference type="Proteomes" id="UP000530660"/>
    </source>
</evidence>
<dbReference type="GO" id="GO:0006405">
    <property type="term" value="P:RNA export from nucleus"/>
    <property type="evidence" value="ECO:0007669"/>
    <property type="project" value="TreeGrafter"/>
</dbReference>
<dbReference type="GO" id="GO:0034398">
    <property type="term" value="P:telomere tethering at nuclear periphery"/>
    <property type="evidence" value="ECO:0007669"/>
    <property type="project" value="TreeGrafter"/>
</dbReference>
<keyword evidence="3" id="KW-0813">Transport</keyword>
<gene>
    <name evidence="11" type="ORF">F1559_002024</name>
</gene>
<dbReference type="PANTHER" id="PTHR23198">
    <property type="entry name" value="NUCLEOPORIN"/>
    <property type="match status" value="1"/>
</dbReference>
<keyword evidence="6" id="KW-0811">Translocation</keyword>
<dbReference type="GO" id="GO:0006606">
    <property type="term" value="P:protein import into nucleus"/>
    <property type="evidence" value="ECO:0007669"/>
    <property type="project" value="TreeGrafter"/>
</dbReference>
<feature type="region of interest" description="Disordered" evidence="9">
    <location>
        <begin position="279"/>
        <end position="376"/>
    </location>
</feature>
<keyword evidence="4" id="KW-0509">mRNA transport</keyword>
<comment type="similarity">
    <text evidence="2">Belongs to the nucleoporin GLFG family.</text>
</comment>
<keyword evidence="12" id="KW-1185">Reference proteome</keyword>
<protein>
    <recommendedName>
        <fullName evidence="10">Peptidase S59 domain-containing protein</fullName>
    </recommendedName>
</protein>
<evidence type="ECO:0000256" key="3">
    <source>
        <dbReference type="ARBA" id="ARBA00022448"/>
    </source>
</evidence>
<feature type="region of interest" description="Disordered" evidence="9">
    <location>
        <begin position="400"/>
        <end position="421"/>
    </location>
</feature>
<keyword evidence="5" id="KW-0653">Protein transport</keyword>
<evidence type="ECO:0000256" key="8">
    <source>
        <dbReference type="ARBA" id="ARBA00023242"/>
    </source>
</evidence>
<feature type="domain" description="Peptidase S59" evidence="10">
    <location>
        <begin position="890"/>
        <end position="1052"/>
    </location>
</feature>
<evidence type="ECO:0000256" key="6">
    <source>
        <dbReference type="ARBA" id="ARBA00023010"/>
    </source>
</evidence>
<name>A0A7J7IC24_9RHOD</name>
<feature type="compositionally biased region" description="Polar residues" evidence="9">
    <location>
        <begin position="652"/>
        <end position="671"/>
    </location>
</feature>
<dbReference type="AlphaFoldDB" id="A0A7J7IC24"/>
<dbReference type="EMBL" id="VWRR01000019">
    <property type="protein sequence ID" value="KAF6000568.1"/>
    <property type="molecule type" value="Genomic_DNA"/>
</dbReference>
<organism evidence="11 12">
    <name type="scientific">Cyanidiococcus yangmingshanensis</name>
    <dbReference type="NCBI Taxonomy" id="2690220"/>
    <lineage>
        <taxon>Eukaryota</taxon>
        <taxon>Rhodophyta</taxon>
        <taxon>Bangiophyceae</taxon>
        <taxon>Cyanidiales</taxon>
        <taxon>Cyanidiaceae</taxon>
        <taxon>Cyanidiococcus</taxon>
    </lineage>
</organism>
<evidence type="ECO:0000256" key="7">
    <source>
        <dbReference type="ARBA" id="ARBA00023132"/>
    </source>
</evidence>
<dbReference type="InterPro" id="IPR036903">
    <property type="entry name" value="Nup98_auto-Pept-S59_dom_sf"/>
</dbReference>
<evidence type="ECO:0000256" key="4">
    <source>
        <dbReference type="ARBA" id="ARBA00022816"/>
    </source>
</evidence>
<feature type="compositionally biased region" description="Polar residues" evidence="9">
    <location>
        <begin position="635"/>
        <end position="644"/>
    </location>
</feature>
<feature type="region of interest" description="Disordered" evidence="9">
    <location>
        <begin position="955"/>
        <end position="990"/>
    </location>
</feature>